<dbReference type="SMART" id="SM00862">
    <property type="entry name" value="Trans_reg_C"/>
    <property type="match status" value="2"/>
</dbReference>
<accession>A0A5E4Z6V5</accession>
<dbReference type="SUPFAM" id="SSF46894">
    <property type="entry name" value="C-terminal effector domain of the bipartite response regulators"/>
    <property type="match status" value="2"/>
</dbReference>
<feature type="region of interest" description="Disordered" evidence="3">
    <location>
        <begin position="256"/>
        <end position="293"/>
    </location>
</feature>
<keyword evidence="6" id="KW-1185">Reference proteome</keyword>
<feature type="DNA-binding region" description="OmpR/PhoB-type" evidence="2">
    <location>
        <begin position="140"/>
        <end position="251"/>
    </location>
</feature>
<evidence type="ECO:0000256" key="3">
    <source>
        <dbReference type="SAM" id="MobiDB-lite"/>
    </source>
</evidence>
<evidence type="ECO:0000256" key="2">
    <source>
        <dbReference type="PROSITE-ProRule" id="PRU01091"/>
    </source>
</evidence>
<dbReference type="CDD" id="cd00383">
    <property type="entry name" value="trans_reg_C"/>
    <property type="match status" value="2"/>
</dbReference>
<name>A0A5E4Z6V5_9BURK</name>
<dbReference type="Pfam" id="PF00486">
    <property type="entry name" value="Trans_reg_C"/>
    <property type="match status" value="2"/>
</dbReference>
<feature type="domain" description="OmpR/PhoB-type" evidence="4">
    <location>
        <begin position="1"/>
        <end position="97"/>
    </location>
</feature>
<dbReference type="Gene3D" id="1.10.10.10">
    <property type="entry name" value="Winged helix-like DNA-binding domain superfamily/Winged helix DNA-binding domain"/>
    <property type="match status" value="2"/>
</dbReference>
<gene>
    <name evidence="5" type="ORF">PAN31108_05052</name>
</gene>
<dbReference type="OrthoDB" id="8958335at2"/>
<keyword evidence="1 2" id="KW-0238">DNA-binding</keyword>
<dbReference type="Proteomes" id="UP000406256">
    <property type="component" value="Unassembled WGS sequence"/>
</dbReference>
<dbReference type="InterPro" id="IPR001867">
    <property type="entry name" value="OmpR/PhoB-type_DNA-bd"/>
</dbReference>
<reference evidence="5 6" key="1">
    <citation type="submission" date="2019-08" db="EMBL/GenBank/DDBJ databases">
        <authorList>
            <person name="Peeters C."/>
        </authorList>
    </citation>
    <scope>NUCLEOTIDE SEQUENCE [LARGE SCALE GENOMIC DNA]</scope>
    <source>
        <strain evidence="5 6">LMG 31108</strain>
    </source>
</reference>
<protein>
    <recommendedName>
        <fullName evidence="4">OmpR/PhoB-type domain-containing protein</fullName>
    </recommendedName>
</protein>
<evidence type="ECO:0000256" key="1">
    <source>
        <dbReference type="ARBA" id="ARBA00023125"/>
    </source>
</evidence>
<organism evidence="5 6">
    <name type="scientific">Pandoraea anhela</name>
    <dbReference type="NCBI Taxonomy" id="2508295"/>
    <lineage>
        <taxon>Bacteria</taxon>
        <taxon>Pseudomonadati</taxon>
        <taxon>Pseudomonadota</taxon>
        <taxon>Betaproteobacteria</taxon>
        <taxon>Burkholderiales</taxon>
        <taxon>Burkholderiaceae</taxon>
        <taxon>Pandoraea</taxon>
    </lineage>
</organism>
<dbReference type="AlphaFoldDB" id="A0A5E4Z6V5"/>
<dbReference type="EMBL" id="CABPSB010000032">
    <property type="protein sequence ID" value="VVE55983.1"/>
    <property type="molecule type" value="Genomic_DNA"/>
</dbReference>
<sequence length="318" mass="35134">MPMSPFDLDDVTNLVQRDGVAARLSEQEKRLLVLLAARAGNAFEKHALMQALWGRRAQWMEDAALVQLVSRLRRSLAPLGLQRAIVTVARVGYRFDLPPSPAALTAHTSMTKGIAGRGERDDREHLDGRDNREGHGCATLDGLIIGDATAPTSLASPLQHGVARDGHGEVRRHGVIVRIPQIEYRLLCALRSPANVVHDKRTLIATLWPTRPDQDDTNLMQVVSRLRRQLIPLGLHRHIVTVPRIGYRFEPCDNTPTTAQDATQATATPSCRPATPATLSTVPTSPCRRGAGPGMLHRALRSLRRLGALTRRLRWRAR</sequence>
<dbReference type="InterPro" id="IPR036388">
    <property type="entry name" value="WH-like_DNA-bd_sf"/>
</dbReference>
<feature type="compositionally biased region" description="Low complexity" evidence="3">
    <location>
        <begin position="256"/>
        <end position="269"/>
    </location>
</feature>
<feature type="DNA-binding region" description="OmpR/PhoB-type" evidence="2">
    <location>
        <begin position="1"/>
        <end position="97"/>
    </location>
</feature>
<dbReference type="PROSITE" id="PS51755">
    <property type="entry name" value="OMPR_PHOB"/>
    <property type="match status" value="2"/>
</dbReference>
<dbReference type="GO" id="GO:0003677">
    <property type="term" value="F:DNA binding"/>
    <property type="evidence" value="ECO:0007669"/>
    <property type="project" value="UniProtKB-UniRule"/>
</dbReference>
<evidence type="ECO:0000313" key="6">
    <source>
        <dbReference type="Proteomes" id="UP000406256"/>
    </source>
</evidence>
<dbReference type="InterPro" id="IPR016032">
    <property type="entry name" value="Sig_transdc_resp-reg_C-effctor"/>
</dbReference>
<feature type="domain" description="OmpR/PhoB-type" evidence="4">
    <location>
        <begin position="140"/>
        <end position="251"/>
    </location>
</feature>
<proteinExistence type="predicted"/>
<evidence type="ECO:0000313" key="5">
    <source>
        <dbReference type="EMBL" id="VVE55983.1"/>
    </source>
</evidence>
<dbReference type="RefSeq" id="WP_150671496.1">
    <property type="nucleotide sequence ID" value="NZ_CABPSB010000032.1"/>
</dbReference>
<dbReference type="GO" id="GO:0006355">
    <property type="term" value="P:regulation of DNA-templated transcription"/>
    <property type="evidence" value="ECO:0007669"/>
    <property type="project" value="InterPro"/>
</dbReference>
<dbReference type="GO" id="GO:0000160">
    <property type="term" value="P:phosphorelay signal transduction system"/>
    <property type="evidence" value="ECO:0007669"/>
    <property type="project" value="InterPro"/>
</dbReference>
<evidence type="ECO:0000259" key="4">
    <source>
        <dbReference type="PROSITE" id="PS51755"/>
    </source>
</evidence>